<protein>
    <submittedName>
        <fullName evidence="2">Uncharacterized protein</fullName>
    </submittedName>
</protein>
<evidence type="ECO:0000313" key="2">
    <source>
        <dbReference type="EMBL" id="CAJ0963058.1"/>
    </source>
</evidence>
<evidence type="ECO:0000313" key="3">
    <source>
        <dbReference type="Proteomes" id="UP001176940"/>
    </source>
</evidence>
<comment type="caution">
    <text evidence="2">The sequence shown here is derived from an EMBL/GenBank/DDBJ whole genome shotgun (WGS) entry which is preliminary data.</text>
</comment>
<organism evidence="2 3">
    <name type="scientific">Ranitomeya imitator</name>
    <name type="common">mimic poison frog</name>
    <dbReference type="NCBI Taxonomy" id="111125"/>
    <lineage>
        <taxon>Eukaryota</taxon>
        <taxon>Metazoa</taxon>
        <taxon>Chordata</taxon>
        <taxon>Craniata</taxon>
        <taxon>Vertebrata</taxon>
        <taxon>Euteleostomi</taxon>
        <taxon>Amphibia</taxon>
        <taxon>Batrachia</taxon>
        <taxon>Anura</taxon>
        <taxon>Neobatrachia</taxon>
        <taxon>Hyloidea</taxon>
        <taxon>Dendrobatidae</taxon>
        <taxon>Dendrobatinae</taxon>
        <taxon>Ranitomeya</taxon>
    </lineage>
</organism>
<name>A0ABN9MBH8_9NEOB</name>
<feature type="compositionally biased region" description="Basic residues" evidence="1">
    <location>
        <begin position="195"/>
        <end position="210"/>
    </location>
</feature>
<gene>
    <name evidence="2" type="ORF">RIMI_LOCUS18497519</name>
</gene>
<evidence type="ECO:0000256" key="1">
    <source>
        <dbReference type="SAM" id="MobiDB-lite"/>
    </source>
</evidence>
<dbReference type="Proteomes" id="UP001176940">
    <property type="component" value="Unassembled WGS sequence"/>
</dbReference>
<accession>A0ABN9MBH8</accession>
<keyword evidence="3" id="KW-1185">Reference proteome</keyword>
<reference evidence="2" key="1">
    <citation type="submission" date="2023-07" db="EMBL/GenBank/DDBJ databases">
        <authorList>
            <person name="Stuckert A."/>
        </authorList>
    </citation>
    <scope>NUCLEOTIDE SEQUENCE</scope>
</reference>
<dbReference type="PANTHER" id="PTHR21301">
    <property type="entry name" value="REVERSE TRANSCRIPTASE"/>
    <property type="match status" value="1"/>
</dbReference>
<feature type="region of interest" description="Disordered" evidence="1">
    <location>
        <begin position="186"/>
        <end position="218"/>
    </location>
</feature>
<dbReference type="EMBL" id="CAUEEQ010056589">
    <property type="protein sequence ID" value="CAJ0963058.1"/>
    <property type="molecule type" value="Genomic_DNA"/>
</dbReference>
<sequence length="545" mass="62263">MSTETFAFDEPAATRILAKVTSSGDFLKIPAQELRTKDYERERRRLASFDLHSITLAEYHRLSRIPRGLRCHLRPTLFSDKPDYCDKFQNILNKCPLDIILLTVDFLQTAISESEGKIASIEEQLSTLLPAADWSSLKAKTDKVIEEHRKFLQERKRSKFQRDSEDYSQNRVYRWNDSASSESFFIQTPDSKTQHPPRRRPIRRATRKHRSYDDKVPGKTSNTVINISSYTLNPAELTVLQRGLSFCPTPQWDKFKLSQDLQHFFRNLRLKTHFGLLQDPSHNRIPTSVGDPIPALSIVNLGLRNTSSFNPPHNYHATKAYIELIQKDIDRIFEQHQTGNLPTYNNISPVEKKQALNSLRNNKSITIKPADKGGAIVVQNTMDYISEIHRQLSDGTTYKQISSDPTSTIKTRINAILHKYQSLKVIDSKTTTFLTNQYPVTPVIYTLPKIHKSLTNPPGRPIVASTDSILAPISIYLEKILTPLTRTMRSFILDTGHFLQTLGQFSPTPTESILVTFDVYKQWRISYNNAISPMIPGSSALNSYL</sequence>
<dbReference type="PANTHER" id="PTHR21301:SF10">
    <property type="entry name" value="REVERSE TRANSCRIPTASE DOMAIN-CONTAINING PROTEIN"/>
    <property type="match status" value="1"/>
</dbReference>
<proteinExistence type="predicted"/>